<proteinExistence type="predicted"/>
<organism evidence="1 2">
    <name type="scientific">Thalassiosira oceanica</name>
    <name type="common">Marine diatom</name>
    <dbReference type="NCBI Taxonomy" id="159749"/>
    <lineage>
        <taxon>Eukaryota</taxon>
        <taxon>Sar</taxon>
        <taxon>Stramenopiles</taxon>
        <taxon>Ochrophyta</taxon>
        <taxon>Bacillariophyta</taxon>
        <taxon>Coscinodiscophyceae</taxon>
        <taxon>Thalassiosirophycidae</taxon>
        <taxon>Thalassiosirales</taxon>
        <taxon>Thalassiosiraceae</taxon>
        <taxon>Thalassiosira</taxon>
    </lineage>
</organism>
<comment type="caution">
    <text evidence="1">The sequence shown here is derived from an EMBL/GenBank/DDBJ whole genome shotgun (WGS) entry which is preliminary data.</text>
</comment>
<reference evidence="1 2" key="1">
    <citation type="journal article" date="2012" name="Genome Biol.">
        <title>Genome and low-iron response of an oceanic diatom adapted to chronic iron limitation.</title>
        <authorList>
            <person name="Lommer M."/>
            <person name="Specht M."/>
            <person name="Roy A.S."/>
            <person name="Kraemer L."/>
            <person name="Andreson R."/>
            <person name="Gutowska M.A."/>
            <person name="Wolf J."/>
            <person name="Bergner S.V."/>
            <person name="Schilhabel M.B."/>
            <person name="Klostermeier U.C."/>
            <person name="Beiko R.G."/>
            <person name="Rosenstiel P."/>
            <person name="Hippler M."/>
            <person name="Laroche J."/>
        </authorList>
    </citation>
    <scope>NUCLEOTIDE SEQUENCE [LARGE SCALE GENOMIC DNA]</scope>
    <source>
        <strain evidence="1 2">CCMP1005</strain>
    </source>
</reference>
<sequence length="134" mass="15533">MHSQTCWLSVWFCYYDYRRKLYDKIVLSDLETVTMDDLSTSKTGMSDRGCRYDEHNDKGWKLLSSGRYGHSRKYIEDALELLGYEEMAYREIVPRKEKGEDVKGHMFIFGIGGADAEEFGEGMHAVYGDSTDEL</sequence>
<evidence type="ECO:0000313" key="2">
    <source>
        <dbReference type="Proteomes" id="UP000266841"/>
    </source>
</evidence>
<dbReference type="AlphaFoldDB" id="K0TML1"/>
<accession>K0TML1</accession>
<protein>
    <submittedName>
        <fullName evidence="1">Uncharacterized protein</fullName>
    </submittedName>
</protein>
<dbReference type="OrthoDB" id="3647at2759"/>
<dbReference type="Proteomes" id="UP000266841">
    <property type="component" value="Unassembled WGS sequence"/>
</dbReference>
<dbReference type="EMBL" id="AGNL01002300">
    <property type="protein sequence ID" value="EJK76331.1"/>
    <property type="molecule type" value="Genomic_DNA"/>
</dbReference>
<evidence type="ECO:0000313" key="1">
    <source>
        <dbReference type="EMBL" id="EJK76331.1"/>
    </source>
</evidence>
<name>K0TML1_THAOC</name>
<gene>
    <name evidence="1" type="ORF">THAOC_01911</name>
</gene>
<keyword evidence="2" id="KW-1185">Reference proteome</keyword>